<dbReference type="OrthoDB" id="282525at2759"/>
<accession>A0A0V0R9U4</accession>
<evidence type="ECO:0000313" key="1">
    <source>
        <dbReference type="EMBL" id="KRX11202.1"/>
    </source>
</evidence>
<proteinExistence type="predicted"/>
<organism evidence="1 2">
    <name type="scientific">Pseudocohnilembus persalinus</name>
    <name type="common">Ciliate</name>
    <dbReference type="NCBI Taxonomy" id="266149"/>
    <lineage>
        <taxon>Eukaryota</taxon>
        <taxon>Sar</taxon>
        <taxon>Alveolata</taxon>
        <taxon>Ciliophora</taxon>
        <taxon>Intramacronucleata</taxon>
        <taxon>Oligohymenophorea</taxon>
        <taxon>Scuticociliatia</taxon>
        <taxon>Philasterida</taxon>
        <taxon>Pseudocohnilembidae</taxon>
        <taxon>Pseudocohnilembus</taxon>
    </lineage>
</organism>
<keyword evidence="2" id="KW-1185">Reference proteome</keyword>
<sequence>MSQIAEALAKKTIRNFSLADLIKHKTNPYKNLYEICHIYPNKGKEFKFWRKTWPENSYWVLKDVNTKDPGHGKAYGILYWQGTQQTEFPVYIKGGNKRGVWKYEINNATAILDNGLTYSSQDLQNYKNILPQFSRKQNKSEAEQ</sequence>
<gene>
    <name evidence="1" type="ORF">PPERSA_07727</name>
</gene>
<comment type="caution">
    <text evidence="1">The sequence shown here is derived from an EMBL/GenBank/DDBJ whole genome shotgun (WGS) entry which is preliminary data.</text>
</comment>
<protein>
    <submittedName>
        <fullName evidence="1">Uncharacterized protein</fullName>
    </submittedName>
</protein>
<dbReference type="PANTHER" id="PTHR35316">
    <property type="entry name" value="28S RIBOSOMAL S34 PROTEIN"/>
    <property type="match status" value="1"/>
</dbReference>
<dbReference type="PANTHER" id="PTHR35316:SF1">
    <property type="entry name" value="28S RIBOSOMAL S34 PROTEIN"/>
    <property type="match status" value="1"/>
</dbReference>
<dbReference type="OMA" id="GNKRGVW"/>
<name>A0A0V0R9U4_PSEPJ</name>
<dbReference type="EMBL" id="LDAU01000003">
    <property type="protein sequence ID" value="KRX11202.1"/>
    <property type="molecule type" value="Genomic_DNA"/>
</dbReference>
<dbReference type="InParanoid" id="A0A0V0R9U4"/>
<dbReference type="AlphaFoldDB" id="A0A0V0R9U4"/>
<dbReference type="Proteomes" id="UP000054937">
    <property type="component" value="Unassembled WGS sequence"/>
</dbReference>
<evidence type="ECO:0000313" key="2">
    <source>
        <dbReference type="Proteomes" id="UP000054937"/>
    </source>
</evidence>
<reference evidence="1 2" key="1">
    <citation type="journal article" date="2015" name="Sci. Rep.">
        <title>Genome of the facultative scuticociliatosis pathogen Pseudocohnilembus persalinus provides insight into its virulence through horizontal gene transfer.</title>
        <authorList>
            <person name="Xiong J."/>
            <person name="Wang G."/>
            <person name="Cheng J."/>
            <person name="Tian M."/>
            <person name="Pan X."/>
            <person name="Warren A."/>
            <person name="Jiang C."/>
            <person name="Yuan D."/>
            <person name="Miao W."/>
        </authorList>
    </citation>
    <scope>NUCLEOTIDE SEQUENCE [LARGE SCALE GENOMIC DNA]</scope>
    <source>
        <strain evidence="1">36N120E</strain>
    </source>
</reference>